<evidence type="ECO:0000256" key="1">
    <source>
        <dbReference type="ARBA" id="ARBA00012499"/>
    </source>
</evidence>
<evidence type="ECO:0000259" key="4">
    <source>
        <dbReference type="PROSITE" id="PS51790"/>
    </source>
</evidence>
<evidence type="ECO:0000256" key="3">
    <source>
        <dbReference type="ARBA" id="ARBA00048488"/>
    </source>
</evidence>
<dbReference type="PATRIC" id="fig|158500.4.peg.4569"/>
<dbReference type="GO" id="GO:0033743">
    <property type="term" value="F:peptide-methionine (R)-S-oxide reductase activity"/>
    <property type="evidence" value="ECO:0007669"/>
    <property type="project" value="UniProtKB-EC"/>
</dbReference>
<dbReference type="Proteomes" id="UP000024329">
    <property type="component" value="Unassembled WGS sequence"/>
</dbReference>
<dbReference type="Gene3D" id="2.170.150.20">
    <property type="entry name" value="Peptide methionine sulfoxide reductase"/>
    <property type="match status" value="1"/>
</dbReference>
<evidence type="ECO:0000313" key="5">
    <source>
        <dbReference type="EMBL" id="EZP76611.1"/>
    </source>
</evidence>
<protein>
    <recommendedName>
        <fullName evidence="1">peptide-methionine (R)-S-oxide reductase</fullName>
        <ecNumber evidence="1">1.8.4.12</ecNumber>
    </recommendedName>
</protein>
<dbReference type="AlphaFoldDB" id="A0A031JP64"/>
<dbReference type="InterPro" id="IPR002579">
    <property type="entry name" value="Met_Sox_Rdtase_MsrB_dom"/>
</dbReference>
<dbReference type="PANTHER" id="PTHR10173:SF57">
    <property type="entry name" value="PEPTIDE-METHIONINE (R)-S-OXIDE REDUCTASE"/>
    <property type="match status" value="1"/>
</dbReference>
<dbReference type="GO" id="GO:0005737">
    <property type="term" value="C:cytoplasm"/>
    <property type="evidence" value="ECO:0007669"/>
    <property type="project" value="TreeGrafter"/>
</dbReference>
<comment type="catalytic activity">
    <reaction evidence="3">
        <text>L-methionyl-[protein] + [thioredoxin]-disulfide + H2O = L-methionyl-(R)-S-oxide-[protein] + [thioredoxin]-dithiol</text>
        <dbReference type="Rhea" id="RHEA:24164"/>
        <dbReference type="Rhea" id="RHEA-COMP:10698"/>
        <dbReference type="Rhea" id="RHEA-COMP:10700"/>
        <dbReference type="Rhea" id="RHEA-COMP:12313"/>
        <dbReference type="Rhea" id="RHEA-COMP:12314"/>
        <dbReference type="ChEBI" id="CHEBI:15377"/>
        <dbReference type="ChEBI" id="CHEBI:16044"/>
        <dbReference type="ChEBI" id="CHEBI:29950"/>
        <dbReference type="ChEBI" id="CHEBI:45764"/>
        <dbReference type="ChEBI" id="CHEBI:50058"/>
        <dbReference type="EC" id="1.8.4.12"/>
    </reaction>
</comment>
<gene>
    <name evidence="5" type="ORF">BV97_04494</name>
</gene>
<dbReference type="SUPFAM" id="SSF51316">
    <property type="entry name" value="Mss4-like"/>
    <property type="match status" value="1"/>
</dbReference>
<evidence type="ECO:0000313" key="6">
    <source>
        <dbReference type="Proteomes" id="UP000024329"/>
    </source>
</evidence>
<dbReference type="PANTHER" id="PTHR10173">
    <property type="entry name" value="METHIONINE SULFOXIDE REDUCTASE"/>
    <property type="match status" value="1"/>
</dbReference>
<organism evidence="5 6">
    <name type="scientific">Novosphingobium resinovorum</name>
    <dbReference type="NCBI Taxonomy" id="158500"/>
    <lineage>
        <taxon>Bacteria</taxon>
        <taxon>Pseudomonadati</taxon>
        <taxon>Pseudomonadota</taxon>
        <taxon>Alphaproteobacteria</taxon>
        <taxon>Sphingomonadales</taxon>
        <taxon>Sphingomonadaceae</taxon>
        <taxon>Novosphingobium</taxon>
    </lineage>
</organism>
<feature type="domain" description="MsrB" evidence="4">
    <location>
        <begin position="42"/>
        <end position="163"/>
    </location>
</feature>
<dbReference type="RefSeq" id="WP_008831417.1">
    <property type="nucleotide sequence ID" value="NZ_CP128491.1"/>
</dbReference>
<proteinExistence type="predicted"/>
<sequence length="163" mass="17698">MIPHVFPMSRRGFSSSVVAAGTAALIGGRAVAAPDAPLRLSDAEWRKRLSPPAYAVLRQGSTERPYSSALLKEHRKGRFLCGGCDLALFSSTTKFESGTGWPSFWNHFPGAVMIVADRSMGMVRKEVRCMRCDGHLGHVFDDGPPPTGLRYCMNGAALTFRPA</sequence>
<dbReference type="GO" id="GO:0030091">
    <property type="term" value="P:protein repair"/>
    <property type="evidence" value="ECO:0007669"/>
    <property type="project" value="InterPro"/>
</dbReference>
<reference evidence="5 6" key="1">
    <citation type="submission" date="2014-03" db="EMBL/GenBank/DDBJ databases">
        <title>Whole genome sequence of Novosphingobium resinovorum KF1.</title>
        <authorList>
            <person name="Gan H.M."/>
            <person name="Gan H.Y."/>
            <person name="Chew T.H."/>
            <person name="Savka M.A."/>
        </authorList>
    </citation>
    <scope>NUCLEOTIDE SEQUENCE [LARGE SCALE GENOMIC DNA]</scope>
    <source>
        <strain evidence="5 6">KF1</strain>
    </source>
</reference>
<comment type="caution">
    <text evidence="5">The sequence shown here is derived from an EMBL/GenBank/DDBJ whole genome shotgun (WGS) entry which is preliminary data.</text>
</comment>
<dbReference type="EMBL" id="JFYZ01000035">
    <property type="protein sequence ID" value="EZP76611.1"/>
    <property type="molecule type" value="Genomic_DNA"/>
</dbReference>
<dbReference type="GO" id="GO:0006979">
    <property type="term" value="P:response to oxidative stress"/>
    <property type="evidence" value="ECO:0007669"/>
    <property type="project" value="InterPro"/>
</dbReference>
<dbReference type="EC" id="1.8.4.12" evidence="1"/>
<dbReference type="Pfam" id="PF01641">
    <property type="entry name" value="SelR"/>
    <property type="match status" value="1"/>
</dbReference>
<evidence type="ECO:0000256" key="2">
    <source>
        <dbReference type="ARBA" id="ARBA00023002"/>
    </source>
</evidence>
<dbReference type="InterPro" id="IPR011057">
    <property type="entry name" value="Mss4-like_sf"/>
</dbReference>
<name>A0A031JP64_9SPHN</name>
<accession>A0A031JP64</accession>
<dbReference type="PROSITE" id="PS51790">
    <property type="entry name" value="MSRB"/>
    <property type="match status" value="1"/>
</dbReference>
<dbReference type="eggNOG" id="COG0229">
    <property type="taxonomic scope" value="Bacteria"/>
</dbReference>
<dbReference type="NCBIfam" id="TIGR00357">
    <property type="entry name" value="peptide-methionine (R)-S-oxide reductase MsrB"/>
    <property type="match status" value="1"/>
</dbReference>
<keyword evidence="2" id="KW-0560">Oxidoreductase</keyword>
<dbReference type="InterPro" id="IPR028427">
    <property type="entry name" value="Met_Sox_Rdtase_MsrB"/>
</dbReference>